<dbReference type="InterPro" id="IPR012000">
    <property type="entry name" value="Thiamin_PyroP_enz_cen_dom"/>
</dbReference>
<dbReference type="PROSITE" id="PS00187">
    <property type="entry name" value="TPP_ENZYMES"/>
    <property type="match status" value="1"/>
</dbReference>
<dbReference type="CDD" id="cd07035">
    <property type="entry name" value="TPP_PYR_POX_like"/>
    <property type="match status" value="1"/>
</dbReference>
<dbReference type="Pfam" id="PF02775">
    <property type="entry name" value="TPP_enzyme_C"/>
    <property type="match status" value="1"/>
</dbReference>
<dbReference type="InterPro" id="IPR045025">
    <property type="entry name" value="HACL1-like"/>
</dbReference>
<dbReference type="EMBL" id="MBFT01000735">
    <property type="protein sequence ID" value="PVU87500.1"/>
    <property type="molecule type" value="Genomic_DNA"/>
</dbReference>
<dbReference type="EC" id="4.1.2.63" evidence="9"/>
<dbReference type="InterPro" id="IPR011766">
    <property type="entry name" value="TPP_enzyme_TPP-bd"/>
</dbReference>
<evidence type="ECO:0000256" key="1">
    <source>
        <dbReference type="ARBA" id="ARBA00001964"/>
    </source>
</evidence>
<feature type="domain" description="Thiamine pyrophosphate enzyme N-terminal TPP-binding" evidence="13">
    <location>
        <begin position="8"/>
        <end position="114"/>
    </location>
</feature>
<feature type="domain" description="Thiamine pyrophosphate enzyme TPP-binding" evidence="12">
    <location>
        <begin position="383"/>
        <end position="533"/>
    </location>
</feature>
<dbReference type="EMBL" id="MBFT01000964">
    <property type="protein sequence ID" value="PVU86112.1"/>
    <property type="molecule type" value="Genomic_DNA"/>
</dbReference>
<keyword evidence="6" id="KW-0456">Lyase</keyword>
<gene>
    <name evidence="15" type="ORF">BB559_006018</name>
    <name evidence="14" type="ORF">BB559_006658</name>
</gene>
<evidence type="ECO:0000259" key="12">
    <source>
        <dbReference type="Pfam" id="PF02775"/>
    </source>
</evidence>
<evidence type="ECO:0000256" key="4">
    <source>
        <dbReference type="ARBA" id="ARBA00022842"/>
    </source>
</evidence>
<evidence type="ECO:0000313" key="15">
    <source>
        <dbReference type="EMBL" id="PVU87500.1"/>
    </source>
</evidence>
<dbReference type="GO" id="GO:0106359">
    <property type="term" value="F:2-hydroxyacyl-CoA lyase activity"/>
    <property type="evidence" value="ECO:0007669"/>
    <property type="project" value="UniProtKB-EC"/>
</dbReference>
<keyword evidence="5 10" id="KW-0786">Thiamine pyrophosphate</keyword>
<dbReference type="OrthoDB" id="10006023at2759"/>
<dbReference type="InterPro" id="IPR029035">
    <property type="entry name" value="DHS-like_NAD/FAD-binding_dom"/>
</dbReference>
<evidence type="ECO:0000256" key="9">
    <source>
        <dbReference type="ARBA" id="ARBA00044518"/>
    </source>
</evidence>
<dbReference type="Gene3D" id="3.40.50.970">
    <property type="match status" value="2"/>
</dbReference>
<organism evidence="15 16">
    <name type="scientific">Furculomyces boomerangus</name>
    <dbReference type="NCBI Taxonomy" id="61424"/>
    <lineage>
        <taxon>Eukaryota</taxon>
        <taxon>Fungi</taxon>
        <taxon>Fungi incertae sedis</taxon>
        <taxon>Zoopagomycota</taxon>
        <taxon>Kickxellomycotina</taxon>
        <taxon>Harpellomycetes</taxon>
        <taxon>Harpellales</taxon>
        <taxon>Harpellaceae</taxon>
        <taxon>Furculomyces</taxon>
    </lineage>
</organism>
<dbReference type="GO" id="GO:0000287">
    <property type="term" value="F:magnesium ion binding"/>
    <property type="evidence" value="ECO:0007669"/>
    <property type="project" value="InterPro"/>
</dbReference>
<keyword evidence="4" id="KW-0460">Magnesium</keyword>
<comment type="caution">
    <text evidence="15">The sequence shown here is derived from an EMBL/GenBank/DDBJ whole genome shotgun (WGS) entry which is preliminary data.</text>
</comment>
<dbReference type="SUPFAM" id="SSF52467">
    <property type="entry name" value="DHS-like NAD/FAD-binding domain"/>
    <property type="match status" value="1"/>
</dbReference>
<proteinExistence type="inferred from homology"/>
<comment type="cofactor">
    <cofactor evidence="1">
        <name>thiamine diphosphate</name>
        <dbReference type="ChEBI" id="CHEBI:58937"/>
    </cofactor>
</comment>
<dbReference type="Proteomes" id="UP000245699">
    <property type="component" value="Unassembled WGS sequence"/>
</dbReference>
<comment type="catalytic activity">
    <reaction evidence="8">
        <text>an (R)-2-hydroxy-long-chain-fatty acyl-CoA = a long-chain fatty aldehyde + formyl-CoA</text>
        <dbReference type="Rhea" id="RHEA:67444"/>
        <dbReference type="ChEBI" id="CHEBI:17176"/>
        <dbReference type="ChEBI" id="CHEBI:57376"/>
        <dbReference type="ChEBI" id="CHEBI:170012"/>
        <dbReference type="EC" id="4.1.2.63"/>
    </reaction>
    <physiologicalReaction direction="left-to-right" evidence="8">
        <dbReference type="Rhea" id="RHEA:67445"/>
    </physiologicalReaction>
</comment>
<accession>A0A2T9Y595</accession>
<dbReference type="STRING" id="61424.A0A2T9Y595"/>
<dbReference type="Pfam" id="PF00205">
    <property type="entry name" value="TPP_enzyme_M"/>
    <property type="match status" value="1"/>
</dbReference>
<evidence type="ECO:0000256" key="10">
    <source>
        <dbReference type="RuleBase" id="RU362132"/>
    </source>
</evidence>
<dbReference type="CDD" id="cd02004">
    <property type="entry name" value="TPP_BZL_OCoD_HPCL"/>
    <property type="match status" value="1"/>
</dbReference>
<dbReference type="InterPro" id="IPR000399">
    <property type="entry name" value="TPP-bd_CS"/>
</dbReference>
<sequence>MTSTNSITGAQLIARSLKEQGVTVVFGLVGIPVIGDACISEGIKFIAFRNEQSARYMTGKPGVCLVVSGPGVVNALSGIINSQVNRWPMIAIGGSCETDMVGCGAFQELDQVALCAPYTKYSAKPKDTANIRKFIQHGFNESIRGKPGPVYLDFPADYITSKINLDSIIDACQYFQVHSTPDEETINVASDILLSAKSPLVIIGKGAALSQSEDSINDLIETTGFPFLPTPMGKGVVADKNPLNVSAARTMALENADVVLILGARLNWILHFGKKFNKNARIIQADIDSSEIGSNIPVDIPLVGSLENTVPMLVSSIKNRKEDLGPSCQQPTEFLEKLTQKIAQNSISIQKKFESNVLPMSYHRAFYEIKKLIPPTSIFISEGANTMDIARSVFDFSLPRRRLDAGTFATMGVGLGFSIAAQLAHPDEKVVAVVGDSAFGFSAMDVETAVRNKLPITFVVINNSGIYSGFGKEEYSAMSEKGILPPTALMPEIAYHDMAISFGADGYLVRTPEELSVAFSKSLESKNFTVINCLIAPGGTKKLEFNWMKK</sequence>
<feature type="domain" description="Thiamine pyrophosphate enzyme central" evidence="11">
    <location>
        <begin position="187"/>
        <end position="312"/>
    </location>
</feature>
<dbReference type="Gene3D" id="3.40.50.1220">
    <property type="entry name" value="TPP-binding domain"/>
    <property type="match status" value="1"/>
</dbReference>
<evidence type="ECO:0000259" key="11">
    <source>
        <dbReference type="Pfam" id="PF00205"/>
    </source>
</evidence>
<dbReference type="AlphaFoldDB" id="A0A2T9Y595"/>
<comment type="catalytic activity">
    <reaction evidence="7">
        <text>a 2-hydroxy-3-methyl fatty acyl-CoA = a 2-methyl-branched fatty aldehyde + formyl-CoA</text>
        <dbReference type="Rhea" id="RHEA:25375"/>
        <dbReference type="ChEBI" id="CHEBI:49188"/>
        <dbReference type="ChEBI" id="CHEBI:57376"/>
        <dbReference type="ChEBI" id="CHEBI:58783"/>
        <dbReference type="EC" id="4.1.2.63"/>
    </reaction>
    <physiologicalReaction direction="left-to-right" evidence="7">
        <dbReference type="Rhea" id="RHEA:25376"/>
    </physiologicalReaction>
</comment>
<evidence type="ECO:0000256" key="6">
    <source>
        <dbReference type="ARBA" id="ARBA00023239"/>
    </source>
</evidence>
<evidence type="ECO:0000259" key="13">
    <source>
        <dbReference type="Pfam" id="PF02776"/>
    </source>
</evidence>
<protein>
    <recommendedName>
        <fullName evidence="9">2-hydroxyacyl-CoA lyase</fullName>
        <ecNumber evidence="9">4.1.2.63</ecNumber>
    </recommendedName>
</protein>
<evidence type="ECO:0000256" key="3">
    <source>
        <dbReference type="ARBA" id="ARBA00022723"/>
    </source>
</evidence>
<comment type="similarity">
    <text evidence="2 10">Belongs to the TPP enzyme family.</text>
</comment>
<evidence type="ECO:0000313" key="14">
    <source>
        <dbReference type="EMBL" id="PVU86112.1"/>
    </source>
</evidence>
<dbReference type="GO" id="GO:0030976">
    <property type="term" value="F:thiamine pyrophosphate binding"/>
    <property type="evidence" value="ECO:0007669"/>
    <property type="project" value="InterPro"/>
</dbReference>
<evidence type="ECO:0000313" key="16">
    <source>
        <dbReference type="Proteomes" id="UP000245699"/>
    </source>
</evidence>
<dbReference type="GO" id="GO:0001561">
    <property type="term" value="P:fatty acid alpha-oxidation"/>
    <property type="evidence" value="ECO:0007669"/>
    <property type="project" value="TreeGrafter"/>
</dbReference>
<keyword evidence="16" id="KW-1185">Reference proteome</keyword>
<dbReference type="InterPro" id="IPR012001">
    <property type="entry name" value="Thiamin_PyroP_enz_TPP-bd_dom"/>
</dbReference>
<evidence type="ECO:0000256" key="7">
    <source>
        <dbReference type="ARBA" id="ARBA00044451"/>
    </source>
</evidence>
<dbReference type="GO" id="GO:0005777">
    <property type="term" value="C:peroxisome"/>
    <property type="evidence" value="ECO:0007669"/>
    <property type="project" value="TreeGrafter"/>
</dbReference>
<keyword evidence="3" id="KW-0479">Metal-binding</keyword>
<dbReference type="PANTHER" id="PTHR43710:SF2">
    <property type="entry name" value="2-HYDROXYACYL-COA LYASE 1"/>
    <property type="match status" value="1"/>
</dbReference>
<evidence type="ECO:0000256" key="5">
    <source>
        <dbReference type="ARBA" id="ARBA00023052"/>
    </source>
</evidence>
<dbReference type="Pfam" id="PF02776">
    <property type="entry name" value="TPP_enzyme_N"/>
    <property type="match status" value="1"/>
</dbReference>
<dbReference type="PANTHER" id="PTHR43710">
    <property type="entry name" value="2-HYDROXYACYL-COA LYASE"/>
    <property type="match status" value="1"/>
</dbReference>
<reference evidence="15 16" key="1">
    <citation type="journal article" date="2018" name="MBio">
        <title>Comparative Genomics Reveals the Core Gene Toolbox for the Fungus-Insect Symbiosis.</title>
        <authorList>
            <person name="Wang Y."/>
            <person name="Stata M."/>
            <person name="Wang W."/>
            <person name="Stajich J.E."/>
            <person name="White M.M."/>
            <person name="Moncalvo J.M."/>
        </authorList>
    </citation>
    <scope>NUCLEOTIDE SEQUENCE [LARGE SCALE GENOMIC DNA]</scope>
    <source>
        <strain evidence="15 16">AUS-77-4</strain>
    </source>
</reference>
<evidence type="ECO:0000256" key="8">
    <source>
        <dbReference type="ARBA" id="ARBA00044454"/>
    </source>
</evidence>
<dbReference type="InterPro" id="IPR029061">
    <property type="entry name" value="THDP-binding"/>
</dbReference>
<evidence type="ECO:0000256" key="2">
    <source>
        <dbReference type="ARBA" id="ARBA00007812"/>
    </source>
</evidence>
<dbReference type="SUPFAM" id="SSF52518">
    <property type="entry name" value="Thiamin diphosphate-binding fold (THDP-binding)"/>
    <property type="match status" value="2"/>
</dbReference>
<name>A0A2T9Y595_9FUNG</name>